<reference evidence="1" key="1">
    <citation type="submission" date="2022-07" db="EMBL/GenBank/DDBJ databases">
        <title>Phylogenomic reconstructions and comparative analyses of Kickxellomycotina fungi.</title>
        <authorList>
            <person name="Reynolds N.K."/>
            <person name="Stajich J.E."/>
            <person name="Barry K."/>
            <person name="Grigoriev I.V."/>
            <person name="Crous P."/>
            <person name="Smith M.E."/>
        </authorList>
    </citation>
    <scope>NUCLEOTIDE SEQUENCE</scope>
    <source>
        <strain evidence="1">RSA 861</strain>
    </source>
</reference>
<dbReference type="Proteomes" id="UP001150569">
    <property type="component" value="Unassembled WGS sequence"/>
</dbReference>
<evidence type="ECO:0000313" key="1">
    <source>
        <dbReference type="EMBL" id="KAJ1914908.1"/>
    </source>
</evidence>
<gene>
    <name evidence="1" type="ORF">IWQ60_008629</name>
</gene>
<name>A0A9W7ZVS7_9FUNG</name>
<dbReference type="EMBL" id="JANBPT010000659">
    <property type="protein sequence ID" value="KAJ1914908.1"/>
    <property type="molecule type" value="Genomic_DNA"/>
</dbReference>
<evidence type="ECO:0000313" key="2">
    <source>
        <dbReference type="Proteomes" id="UP001150569"/>
    </source>
</evidence>
<keyword evidence="2" id="KW-1185">Reference proteome</keyword>
<proteinExistence type="predicted"/>
<comment type="caution">
    <text evidence="1">The sequence shown here is derived from an EMBL/GenBank/DDBJ whole genome shotgun (WGS) entry which is preliminary data.</text>
</comment>
<sequence>MVNELCSVAKKSVQNMRATRAQQHMKLQPFLTSLIQENVQVTWMGETISNHSANVAEAFTEWDISEEHRVIIIDKRANSFCIAQTEEAVSLILGNISNLGSQKKLACNNKLIT</sequence>
<protein>
    <submittedName>
        <fullName evidence="1">Uncharacterized protein</fullName>
    </submittedName>
</protein>
<dbReference type="AlphaFoldDB" id="A0A9W7ZVS7"/>
<accession>A0A9W7ZVS7</accession>
<organism evidence="1 2">
    <name type="scientific">Tieghemiomyces parasiticus</name>
    <dbReference type="NCBI Taxonomy" id="78921"/>
    <lineage>
        <taxon>Eukaryota</taxon>
        <taxon>Fungi</taxon>
        <taxon>Fungi incertae sedis</taxon>
        <taxon>Zoopagomycota</taxon>
        <taxon>Kickxellomycotina</taxon>
        <taxon>Dimargaritomycetes</taxon>
        <taxon>Dimargaritales</taxon>
        <taxon>Dimargaritaceae</taxon>
        <taxon>Tieghemiomyces</taxon>
    </lineage>
</organism>